<dbReference type="InterPro" id="IPR001466">
    <property type="entry name" value="Beta-lactam-related"/>
</dbReference>
<dbReference type="InterPro" id="IPR050491">
    <property type="entry name" value="AmpC-like"/>
</dbReference>
<dbReference type="AlphaFoldDB" id="A0A165FVW8"/>
<dbReference type="Proteomes" id="UP000077266">
    <property type="component" value="Unassembled WGS sequence"/>
</dbReference>
<dbReference type="InterPro" id="IPR012338">
    <property type="entry name" value="Beta-lactam/transpept-like"/>
</dbReference>
<name>A0A165FVW8_EXIGL</name>
<protein>
    <submittedName>
        <fullName evidence="3">Beta-lactamase/transpeptidase-like protein</fullName>
    </submittedName>
</protein>
<keyword evidence="4" id="KW-1185">Reference proteome</keyword>
<reference evidence="3 4" key="1">
    <citation type="journal article" date="2016" name="Mol. Biol. Evol.">
        <title>Comparative Genomics of Early-Diverging Mushroom-Forming Fungi Provides Insights into the Origins of Lignocellulose Decay Capabilities.</title>
        <authorList>
            <person name="Nagy L.G."/>
            <person name="Riley R."/>
            <person name="Tritt A."/>
            <person name="Adam C."/>
            <person name="Daum C."/>
            <person name="Floudas D."/>
            <person name="Sun H."/>
            <person name="Yadav J.S."/>
            <person name="Pangilinan J."/>
            <person name="Larsson K.H."/>
            <person name="Matsuura K."/>
            <person name="Barry K."/>
            <person name="Labutti K."/>
            <person name="Kuo R."/>
            <person name="Ohm R.A."/>
            <person name="Bhattacharya S.S."/>
            <person name="Shirouzu T."/>
            <person name="Yoshinaga Y."/>
            <person name="Martin F.M."/>
            <person name="Grigoriev I.V."/>
            <person name="Hibbett D.S."/>
        </authorList>
    </citation>
    <scope>NUCLEOTIDE SEQUENCE [LARGE SCALE GENOMIC DNA]</scope>
    <source>
        <strain evidence="3 4">HHB12029</strain>
    </source>
</reference>
<dbReference type="PANTHER" id="PTHR46825">
    <property type="entry name" value="D-ALANYL-D-ALANINE-CARBOXYPEPTIDASE/ENDOPEPTIDASE AMPH"/>
    <property type="match status" value="1"/>
</dbReference>
<accession>A0A165FVW8</accession>
<dbReference type="SUPFAM" id="SSF56601">
    <property type="entry name" value="beta-lactamase/transpeptidase-like"/>
    <property type="match status" value="1"/>
</dbReference>
<dbReference type="Pfam" id="PF00144">
    <property type="entry name" value="Beta-lactamase"/>
    <property type="match status" value="1"/>
</dbReference>
<proteinExistence type="inferred from homology"/>
<dbReference type="InParanoid" id="A0A165FVW8"/>
<gene>
    <name evidence="3" type="ORF">EXIGLDRAFT_771598</name>
</gene>
<dbReference type="Gene3D" id="3.40.710.10">
    <property type="entry name" value="DD-peptidase/beta-lactamase superfamily"/>
    <property type="match status" value="1"/>
</dbReference>
<dbReference type="EMBL" id="KV426068">
    <property type="protein sequence ID" value="KZV89612.1"/>
    <property type="molecule type" value="Genomic_DNA"/>
</dbReference>
<evidence type="ECO:0000313" key="3">
    <source>
        <dbReference type="EMBL" id="KZV89612.1"/>
    </source>
</evidence>
<evidence type="ECO:0000259" key="2">
    <source>
        <dbReference type="Pfam" id="PF00144"/>
    </source>
</evidence>
<evidence type="ECO:0000313" key="4">
    <source>
        <dbReference type="Proteomes" id="UP000077266"/>
    </source>
</evidence>
<organism evidence="3 4">
    <name type="scientific">Exidia glandulosa HHB12029</name>
    <dbReference type="NCBI Taxonomy" id="1314781"/>
    <lineage>
        <taxon>Eukaryota</taxon>
        <taxon>Fungi</taxon>
        <taxon>Dikarya</taxon>
        <taxon>Basidiomycota</taxon>
        <taxon>Agaricomycotina</taxon>
        <taxon>Agaricomycetes</taxon>
        <taxon>Auriculariales</taxon>
        <taxon>Exidiaceae</taxon>
        <taxon>Exidia</taxon>
    </lineage>
</organism>
<dbReference type="PANTHER" id="PTHR46825:SF15">
    <property type="entry name" value="BETA-LACTAMASE-RELATED DOMAIN-CONTAINING PROTEIN"/>
    <property type="match status" value="1"/>
</dbReference>
<dbReference type="OrthoDB" id="5946976at2759"/>
<feature type="domain" description="Beta-lactamase-related" evidence="2">
    <location>
        <begin position="31"/>
        <end position="366"/>
    </location>
</feature>
<sequence>MLETREPASPQPLEKRDGPDALITPEIADFVTSTIERLGIKGVSIAIVRHTANGTFEVDTRGFGVRNSAGDPMTSKTVIPIASNTKQFTAAAVGLLAHNGVKNFTMHTPWSKVLHGFKLMDPIANAQADAYDILSHRTGLPRHDLLILRDGIDADFSLRIVKGLRPSLPFRQAWQYNNQIYDIAASLVTQVSGTPYQDFIQKNFFDKAGMKSSTFDPAVMSATEHSEGFWRKGENLTSAGQLIANLYPLNSPGLAGTGGIASTAEDMALWLQVILNKGTSPVTGEVVIPPDVFAAMTTGVMVENGAGLVAPEMGPQVYGMGLEHGSYQGRNWIGHDGNYVGYMAQTTTFPDDGLSIAVMVNESPRGYFAHNSITWRIAELLLNMPLRVDWLSRFEASNKASLQGRAAAVAGMLPSPPNAAKPTAPIKYLAGCYEDLAYGNLTFTLDQDGKTLTSTAPQFGEGATMVLAHYDANVFNATLSVFQPSVDGSELTLRSVAPVRAEFGVSISGVRGLAFNGGLWVAQGGIADPVGNTVKERAEVWFDKVKCNEKKHD</sequence>
<comment type="similarity">
    <text evidence="1">Belongs to the peptidase S12 family.</text>
</comment>
<evidence type="ECO:0000256" key="1">
    <source>
        <dbReference type="ARBA" id="ARBA00038215"/>
    </source>
</evidence>